<gene>
    <name evidence="1" type="ORF">ABK905_02085</name>
</gene>
<protein>
    <submittedName>
        <fullName evidence="1">Uncharacterized protein</fullName>
    </submittedName>
</protein>
<name>A0AAU7QB20_9GAMM</name>
<dbReference type="SUPFAM" id="SSF50952">
    <property type="entry name" value="Soluble quinoprotein glucose dehydrogenase"/>
    <property type="match status" value="1"/>
</dbReference>
<reference evidence="1" key="1">
    <citation type="submission" date="2024-06" db="EMBL/GenBank/DDBJ databases">
        <authorList>
            <person name="Coelho C."/>
            <person name="Bento M."/>
            <person name="Garcia E."/>
            <person name="Camelo A."/>
            <person name="Brandao I."/>
            <person name="Espirito Santo C."/>
            <person name="Trovao J."/>
            <person name="Verissimo A."/>
            <person name="Costa J."/>
            <person name="Tiago I."/>
        </authorList>
    </citation>
    <scope>NUCLEOTIDE SEQUENCE</scope>
    <source>
        <strain evidence="1">KWT182</strain>
    </source>
</reference>
<dbReference type="AlphaFoldDB" id="A0AAU7QB20"/>
<dbReference type="EMBL" id="CP157947">
    <property type="protein sequence ID" value="XBS70112.1"/>
    <property type="molecule type" value="Genomic_DNA"/>
</dbReference>
<accession>A0AAU7QB20</accession>
<evidence type="ECO:0000313" key="1">
    <source>
        <dbReference type="EMBL" id="XBS70112.1"/>
    </source>
</evidence>
<sequence length="325" mass="36547">MHILPDEIIVRPLESDDGLRRWLPATDGGQPTVVTKYTLAETQQPIFWLDDNDQIWAQTPDGVKSRLYRQNSRHAVKDIVVSPDGGTVVLFVERTLHVRRALFYHLADMGSRSAEQDIDHFQEAVLTGSFLPGTASWVTDQGELYVPWENQWSFLNEEHLRWKAPEGFQPNFVSPDQHYLGYVKRNDNSHEEEIMLVNVMRDRSLLLRRNQPTALGGYGLGKVVSVGFSALNALVAVGFSDGYIEIFRIDGDADAAGILSLGFVRLPMGQLILSDIGIPKPKQMVMKFNNAFDRLLVFHDVGDYRPGLNGNGTYAMSEIYLAELA</sequence>
<proteinExistence type="predicted"/>
<organism evidence="1">
    <name type="scientific">Acerihabitans sp. KWT182</name>
    <dbReference type="NCBI Taxonomy" id="3157919"/>
    <lineage>
        <taxon>Bacteria</taxon>
        <taxon>Pseudomonadati</taxon>
        <taxon>Pseudomonadota</taxon>
        <taxon>Gammaproteobacteria</taxon>
        <taxon>Enterobacterales</taxon>
        <taxon>Pectobacteriaceae</taxon>
        <taxon>Acerihabitans</taxon>
    </lineage>
</organism>
<dbReference type="InterPro" id="IPR011041">
    <property type="entry name" value="Quinoprot_gluc/sorb_DH_b-prop"/>
</dbReference>